<dbReference type="PANTHER" id="PTHR34780">
    <property type="entry name" value="OS08G0427800 PROTEIN"/>
    <property type="match status" value="1"/>
</dbReference>
<gene>
    <name evidence="2" type="ORF">VNO77_33199</name>
</gene>
<evidence type="ECO:0000313" key="2">
    <source>
        <dbReference type="EMBL" id="KAK7314672.1"/>
    </source>
</evidence>
<accession>A0AAN9PY51</accession>
<protein>
    <submittedName>
        <fullName evidence="2">Uncharacterized protein</fullName>
    </submittedName>
</protein>
<evidence type="ECO:0000256" key="1">
    <source>
        <dbReference type="SAM" id="MobiDB-lite"/>
    </source>
</evidence>
<dbReference type="EMBL" id="JAYMYQ010000008">
    <property type="protein sequence ID" value="KAK7314672.1"/>
    <property type="molecule type" value="Genomic_DNA"/>
</dbReference>
<feature type="region of interest" description="Disordered" evidence="1">
    <location>
        <begin position="1"/>
        <end position="22"/>
    </location>
</feature>
<dbReference type="PANTHER" id="PTHR34780:SF5">
    <property type="entry name" value="OS02G0733900 PROTEIN"/>
    <property type="match status" value="1"/>
</dbReference>
<dbReference type="Proteomes" id="UP001367508">
    <property type="component" value="Unassembled WGS sequence"/>
</dbReference>
<proteinExistence type="predicted"/>
<reference evidence="2 3" key="1">
    <citation type="submission" date="2024-01" db="EMBL/GenBank/DDBJ databases">
        <title>The genomes of 5 underutilized Papilionoideae crops provide insights into root nodulation and disease resistanc.</title>
        <authorList>
            <person name="Jiang F."/>
        </authorList>
    </citation>
    <scope>NUCLEOTIDE SEQUENCE [LARGE SCALE GENOMIC DNA]</scope>
    <source>
        <strain evidence="2">LVBAO_FW01</strain>
        <tissue evidence="2">Leaves</tissue>
    </source>
</reference>
<name>A0AAN9PY51_CANGL</name>
<sequence length="93" mass="10375">MMGNLKMNKDGNFSQKGVPIHSQVRKIKQESEKILDLDWSPVKPEIRPVLRELSRQISRSPLGISGRPISVVQLVGLGELFFQSFSILNGSVS</sequence>
<comment type="caution">
    <text evidence="2">The sequence shown here is derived from an EMBL/GenBank/DDBJ whole genome shotgun (WGS) entry which is preliminary data.</text>
</comment>
<keyword evidence="3" id="KW-1185">Reference proteome</keyword>
<evidence type="ECO:0000313" key="3">
    <source>
        <dbReference type="Proteomes" id="UP001367508"/>
    </source>
</evidence>
<organism evidence="2 3">
    <name type="scientific">Canavalia gladiata</name>
    <name type="common">Sword bean</name>
    <name type="synonym">Dolichos gladiatus</name>
    <dbReference type="NCBI Taxonomy" id="3824"/>
    <lineage>
        <taxon>Eukaryota</taxon>
        <taxon>Viridiplantae</taxon>
        <taxon>Streptophyta</taxon>
        <taxon>Embryophyta</taxon>
        <taxon>Tracheophyta</taxon>
        <taxon>Spermatophyta</taxon>
        <taxon>Magnoliopsida</taxon>
        <taxon>eudicotyledons</taxon>
        <taxon>Gunneridae</taxon>
        <taxon>Pentapetalae</taxon>
        <taxon>rosids</taxon>
        <taxon>fabids</taxon>
        <taxon>Fabales</taxon>
        <taxon>Fabaceae</taxon>
        <taxon>Papilionoideae</taxon>
        <taxon>50 kb inversion clade</taxon>
        <taxon>NPAAA clade</taxon>
        <taxon>indigoferoid/millettioid clade</taxon>
        <taxon>Phaseoleae</taxon>
        <taxon>Canavalia</taxon>
    </lineage>
</organism>
<dbReference type="AlphaFoldDB" id="A0AAN9PY51"/>